<evidence type="ECO:0000313" key="1">
    <source>
        <dbReference type="EMBL" id="KAI7992461.1"/>
    </source>
</evidence>
<reference evidence="1 2" key="1">
    <citation type="journal article" date="2022" name="Plant J.">
        <title>Chromosome-level genome of Camellia lanceoleosa provides a valuable resource for understanding genome evolution and self-incompatibility.</title>
        <authorList>
            <person name="Gong W."/>
            <person name="Xiao S."/>
            <person name="Wang L."/>
            <person name="Liao Z."/>
            <person name="Chang Y."/>
            <person name="Mo W."/>
            <person name="Hu G."/>
            <person name="Li W."/>
            <person name="Zhao G."/>
            <person name="Zhu H."/>
            <person name="Hu X."/>
            <person name="Ji K."/>
            <person name="Xiang X."/>
            <person name="Song Q."/>
            <person name="Yuan D."/>
            <person name="Jin S."/>
            <person name="Zhang L."/>
        </authorList>
    </citation>
    <scope>NUCLEOTIDE SEQUENCE [LARGE SCALE GENOMIC DNA]</scope>
    <source>
        <strain evidence="1">SQ_2022a</strain>
    </source>
</reference>
<organism evidence="1 2">
    <name type="scientific">Camellia lanceoleosa</name>
    <dbReference type="NCBI Taxonomy" id="1840588"/>
    <lineage>
        <taxon>Eukaryota</taxon>
        <taxon>Viridiplantae</taxon>
        <taxon>Streptophyta</taxon>
        <taxon>Embryophyta</taxon>
        <taxon>Tracheophyta</taxon>
        <taxon>Spermatophyta</taxon>
        <taxon>Magnoliopsida</taxon>
        <taxon>eudicotyledons</taxon>
        <taxon>Gunneridae</taxon>
        <taxon>Pentapetalae</taxon>
        <taxon>asterids</taxon>
        <taxon>Ericales</taxon>
        <taxon>Theaceae</taxon>
        <taxon>Camellia</taxon>
    </lineage>
</organism>
<gene>
    <name evidence="1" type="ORF">LOK49_LG12G01287</name>
</gene>
<sequence>MEGAGGGGFGYVNLQNNPSLYRPSPLLTAIERFLSSKNNHFSDKQTQNNVHNQGLLVPTSVYGGFSSSGGAIGGYSSDFLGPSFPEKSFIDGLFHDSETLKWTYEIDPNMGLSEDDKSAKRNCKGVAKRAKCGSSTTTLIKGQWTDEEDRKLLNLVTQHGVRKWAQLAENMVGRAGKQCRERWHNHLRPDIKKDTWTEEEESILVEAHKKVGNRWAKIAKRIPGRTENSIKNHWNATKRKQNSKRNNIKKPQGSQNGKSQSQPSILQDYIKSMNPSNRAATTTGSTVTEDFSTHFAHLGDLFESSIDDSPQFMNKTFDDELNFMINFFGTKNDQPLNGKNNSKASIEAKIAQNNHSKSVSALNLLGLLNNTNGDDQLLNDMVADTNMFINAPNKELPITHFSFDIYLSFLLDGSSNALPSMDNYCNIIDNNFKVDCLTGQASFSGKKDMDLMEMVASSH</sequence>
<protein>
    <submittedName>
        <fullName evidence="1">Transcription factor MYB119</fullName>
    </submittedName>
</protein>
<proteinExistence type="predicted"/>
<dbReference type="EMBL" id="CM045770">
    <property type="protein sequence ID" value="KAI7992461.1"/>
    <property type="molecule type" value="Genomic_DNA"/>
</dbReference>
<comment type="caution">
    <text evidence="1">The sequence shown here is derived from an EMBL/GenBank/DDBJ whole genome shotgun (WGS) entry which is preliminary data.</text>
</comment>
<keyword evidence="2" id="KW-1185">Reference proteome</keyword>
<dbReference type="Proteomes" id="UP001060215">
    <property type="component" value="Chromosome 13"/>
</dbReference>
<evidence type="ECO:0000313" key="2">
    <source>
        <dbReference type="Proteomes" id="UP001060215"/>
    </source>
</evidence>
<accession>A0ACC0FWW8</accession>
<name>A0ACC0FWW8_9ERIC</name>